<protein>
    <submittedName>
        <fullName evidence="1">Uncharacterized protein</fullName>
    </submittedName>
</protein>
<proteinExistence type="predicted"/>
<dbReference type="Proteomes" id="UP000077701">
    <property type="component" value="Unassembled WGS sequence"/>
</dbReference>
<comment type="caution">
    <text evidence="1">The sequence shown here is derived from an EMBL/GenBank/DDBJ whole genome shotgun (WGS) entry which is preliminary data.</text>
</comment>
<reference evidence="1 2" key="1">
    <citation type="journal article" date="2016" name="Genome Announc.">
        <title>Draft Genome Sequence of Planomonospora sphaerica JCM9374, a Rare Actinomycete.</title>
        <authorList>
            <person name="Dohra H."/>
            <person name="Suzuki T."/>
            <person name="Inoue Y."/>
            <person name="Kodani S."/>
        </authorList>
    </citation>
    <scope>NUCLEOTIDE SEQUENCE [LARGE SCALE GENOMIC DNA]</scope>
    <source>
        <strain evidence="1 2">JCM 9374</strain>
    </source>
</reference>
<name>A0A161M9P2_9ACTN</name>
<evidence type="ECO:0000313" key="2">
    <source>
        <dbReference type="Proteomes" id="UP000077701"/>
    </source>
</evidence>
<dbReference type="EMBL" id="BDCX01000004">
    <property type="protein sequence ID" value="GAT66173.1"/>
    <property type="molecule type" value="Genomic_DNA"/>
</dbReference>
<gene>
    <name evidence="1" type="ORF">PS9374_01817</name>
</gene>
<evidence type="ECO:0000313" key="1">
    <source>
        <dbReference type="EMBL" id="GAT66173.1"/>
    </source>
</evidence>
<accession>A0A161M9P2</accession>
<keyword evidence="2" id="KW-1185">Reference proteome</keyword>
<reference evidence="2" key="2">
    <citation type="submission" date="2016-04" db="EMBL/GenBank/DDBJ databases">
        <title>Planomonospora sphaerica JCM9374 whole genome shotgun sequence.</title>
        <authorList>
            <person name="Suzuki T."/>
            <person name="Dohra H."/>
            <person name="Kodani S."/>
        </authorList>
    </citation>
    <scope>NUCLEOTIDE SEQUENCE [LARGE SCALE GENOMIC DNA]</scope>
    <source>
        <strain evidence="2">JCM 9374</strain>
    </source>
</reference>
<organism evidence="1 2">
    <name type="scientific">Planomonospora sphaerica</name>
    <dbReference type="NCBI Taxonomy" id="161355"/>
    <lineage>
        <taxon>Bacteria</taxon>
        <taxon>Bacillati</taxon>
        <taxon>Actinomycetota</taxon>
        <taxon>Actinomycetes</taxon>
        <taxon>Streptosporangiales</taxon>
        <taxon>Streptosporangiaceae</taxon>
        <taxon>Planomonospora</taxon>
    </lineage>
</organism>
<dbReference type="AlphaFoldDB" id="A0A161M9P2"/>
<sequence>MSSLLSQETGAAGPLPIHRAGLLPIDRVWPSPIRREVTCR</sequence>